<dbReference type="PROSITE" id="PS50238">
    <property type="entry name" value="RHOGAP"/>
    <property type="match status" value="1"/>
</dbReference>
<keyword evidence="3 4" id="KW-0862">Zinc</keyword>
<evidence type="ECO:0000313" key="9">
    <source>
        <dbReference type="EMBL" id="OJD25085.1"/>
    </source>
</evidence>
<feature type="compositionally biased region" description="Basic residues" evidence="6">
    <location>
        <begin position="135"/>
        <end position="144"/>
    </location>
</feature>
<dbReference type="PANTHER" id="PTHR23176:SF128">
    <property type="entry name" value="RHO GTPASE-ACTIVATING PROTEIN RGD1"/>
    <property type="match status" value="1"/>
</dbReference>
<feature type="region of interest" description="Disordered" evidence="6">
    <location>
        <begin position="277"/>
        <end position="620"/>
    </location>
</feature>
<feature type="compositionally biased region" description="Pro residues" evidence="6">
    <location>
        <begin position="282"/>
        <end position="291"/>
    </location>
</feature>
<dbReference type="CDD" id="cd09395">
    <property type="entry name" value="LIM2_Rga"/>
    <property type="match status" value="1"/>
</dbReference>
<dbReference type="GO" id="GO:0005938">
    <property type="term" value="C:cell cortex"/>
    <property type="evidence" value="ECO:0007669"/>
    <property type="project" value="UniProtKB-ARBA"/>
</dbReference>
<dbReference type="Pfam" id="PF00620">
    <property type="entry name" value="RhoGAP"/>
    <property type="match status" value="1"/>
</dbReference>
<dbReference type="SUPFAM" id="SSF48350">
    <property type="entry name" value="GTPase activation domain, GAP"/>
    <property type="match status" value="1"/>
</dbReference>
<evidence type="ECO:0008006" key="11">
    <source>
        <dbReference type="Google" id="ProtNLM"/>
    </source>
</evidence>
<comment type="caution">
    <text evidence="9">The sequence shown here is derived from an EMBL/GenBank/DDBJ whole genome shotgun (WGS) entry which is preliminary data.</text>
</comment>
<feature type="compositionally biased region" description="Polar residues" evidence="6">
    <location>
        <begin position="673"/>
        <end position="691"/>
    </location>
</feature>
<dbReference type="VEuPathDB" id="FungiDB:ACJ73_03553"/>
<evidence type="ECO:0000256" key="3">
    <source>
        <dbReference type="ARBA" id="ARBA00022833"/>
    </source>
</evidence>
<dbReference type="InterPro" id="IPR050729">
    <property type="entry name" value="Rho-GAP"/>
</dbReference>
<evidence type="ECO:0000259" key="7">
    <source>
        <dbReference type="PROSITE" id="PS50023"/>
    </source>
</evidence>
<feature type="region of interest" description="Disordered" evidence="6">
    <location>
        <begin position="885"/>
        <end position="911"/>
    </location>
</feature>
<dbReference type="SMART" id="SM00324">
    <property type="entry name" value="RhoGAP"/>
    <property type="match status" value="1"/>
</dbReference>
<evidence type="ECO:0000256" key="1">
    <source>
        <dbReference type="ARBA" id="ARBA00022468"/>
    </source>
</evidence>
<keyword evidence="2 4" id="KW-0479">Metal-binding</keyword>
<feature type="domain" description="LIM zinc-binding" evidence="7">
    <location>
        <begin position="18"/>
        <end position="80"/>
    </location>
</feature>
<evidence type="ECO:0000259" key="8">
    <source>
        <dbReference type="PROSITE" id="PS50238"/>
    </source>
</evidence>
<feature type="compositionally biased region" description="Polar residues" evidence="6">
    <location>
        <begin position="446"/>
        <end position="464"/>
    </location>
</feature>
<dbReference type="FunFam" id="2.10.110.10:FF:000121">
    <property type="entry name" value="Rho GTPase activator Rga"/>
    <property type="match status" value="1"/>
</dbReference>
<dbReference type="FunFam" id="2.10.110.10:FF:000044">
    <property type="entry name" value="Rho GTPase activator Rga"/>
    <property type="match status" value="1"/>
</dbReference>
<dbReference type="STRING" id="1658174.A0A1J9RBN1"/>
<keyword evidence="10" id="KW-1185">Reference proteome</keyword>
<keyword evidence="1" id="KW-0343">GTPase activation</keyword>
<feature type="compositionally biased region" description="Polar residues" evidence="6">
    <location>
        <begin position="411"/>
        <end position="421"/>
    </location>
</feature>
<feature type="compositionally biased region" description="Polar residues" evidence="6">
    <location>
        <begin position="327"/>
        <end position="339"/>
    </location>
</feature>
<feature type="region of interest" description="Disordered" evidence="6">
    <location>
        <begin position="650"/>
        <end position="694"/>
    </location>
</feature>
<evidence type="ECO:0000256" key="2">
    <source>
        <dbReference type="ARBA" id="ARBA00022723"/>
    </source>
</evidence>
<evidence type="ECO:0000313" key="10">
    <source>
        <dbReference type="Proteomes" id="UP000242791"/>
    </source>
</evidence>
<dbReference type="InterPro" id="IPR001781">
    <property type="entry name" value="Znf_LIM"/>
</dbReference>
<evidence type="ECO:0000256" key="4">
    <source>
        <dbReference type="PROSITE-ProRule" id="PRU00125"/>
    </source>
</evidence>
<dbReference type="Gene3D" id="1.10.555.10">
    <property type="entry name" value="Rho GTPase activation protein"/>
    <property type="match status" value="1"/>
</dbReference>
<name>A0A1J9RBN1_9EURO</name>
<dbReference type="FunFam" id="1.10.555.10:FF:000043">
    <property type="entry name" value="Rho GTPase activator Rga"/>
    <property type="match status" value="1"/>
</dbReference>
<dbReference type="InterPro" id="IPR000198">
    <property type="entry name" value="RhoGAP_dom"/>
</dbReference>
<dbReference type="SMART" id="SM00132">
    <property type="entry name" value="LIM"/>
    <property type="match status" value="2"/>
</dbReference>
<dbReference type="GO" id="GO:0046872">
    <property type="term" value="F:metal ion binding"/>
    <property type="evidence" value="ECO:0007669"/>
    <property type="project" value="UniProtKB-KW"/>
</dbReference>
<accession>A0A1J9RBN1</accession>
<sequence length="1230" mass="135756">MESPTGNPESPLDDDIPFPCQGCGEILEEGKAFELAGKRWHIDCFRCNTCGTFLDSDANLLLLGDGSLICNNCTYSCSSCGNKIEDLAILTGDQAFCATCFKCRNCKRKIENLRYARTSQGIFCMDCHESLMARRRKRSARGQRQKVPNVQLDKSLPSLPPTIAPNNALAELDTPSAEPYPDAPVELPSSHPRPEARRSYMGNDANVESSESKPVSQGAPFTHNTAPTFLRYALSLTTCVAIDTLILPASTYKSNRHSAISHKSNASGAEEFLIPVAFDPTPSEPHSPPNPLSATSNGPLPDYFGQDEPRDRSKTQPVDRPGYLQDPSHSGASSEQPSPYQEKRPAELDSHKRQATTENSNTSIQASPSNNNDNILQQSIVQKQSGSGADMQGRTDKFKLQDVPKGRKSGGSRNASRSDLSLTARAESPANDDIAMSPPPRDSARSAKQTLSASELDSTPSRFSQESRSKENGTTEPSRPGMQYPPKRGDSLESKLHQSLQRKEMQPAMKPTPPTSSSTNDATPPTSSHFPSPPIADRSLGAKSYKASKSTVSKRASDTLASGSTPSPHKRTASSNGSKQKPSDHRRSHSRHESVNTLHSEGHREADAGGSPLLRYSGAGDFSLDEDMARILGSEDLQNQESFLKRVSNSVRRGRSFSDKGTRLSKEQKWPKSPSTASNHANDMSSPNASSPEHRDQLAWYKNELQRERQKIIEKDQRISELEAALNSSANIKQVNTELREKRSTMVFLEAQKEIIMRELEVLTEHIKTEKQTGTAVDIGKLNKAVLRDFALSVQRLKDSFAPQIEDLIKKRNDILEELSNLGRMKDKSFQEFEQLSLKNSQLAELNNELVHQIQGIYKANTNSLVEGSRKALNGLGIYSHQKDTSVASIEGREPRPSNDLHVSTSNTQSEDAEQTALLQGPQVVSIRKGQVRKFNWKKGGQHVAKGVTKGLKGAFNYAEGKYQQREGQFTETAPYGSISSQGGMEGPSRALMQESSRQGFGFFGNQKTKPGIWKAPSNDSTVGLVEVNNHTNALFGCDLEQRIEVEKCVIPGIVTRCIEEVELRGMDCEGIYRKSGGSSQVQMIRDGFEKSSDYDISDPDLDIHAITSALKQYFRKLPTPLITYNVYDLLLGTTGVTPATARIDVMRRALLTLPNVHRDVLEFLIFHLRRVVEREKENLMTSLNVAVVFAPTILRPESLSREMSDVNKKNEVLQFLVDNCQDIFMGMQD</sequence>
<keyword evidence="4" id="KW-0440">LIM domain</keyword>
<dbReference type="Proteomes" id="UP000242791">
    <property type="component" value="Unassembled WGS sequence"/>
</dbReference>
<feature type="coiled-coil region" evidence="5">
    <location>
        <begin position="705"/>
        <end position="752"/>
    </location>
</feature>
<feature type="compositionally biased region" description="Basic and acidic residues" evidence="6">
    <location>
        <begin position="656"/>
        <end position="670"/>
    </location>
</feature>
<dbReference type="CDD" id="cd09394">
    <property type="entry name" value="LIM1_Rga"/>
    <property type="match status" value="1"/>
</dbReference>
<dbReference type="PANTHER" id="PTHR23176">
    <property type="entry name" value="RHO/RAC/CDC GTPASE-ACTIVATING PROTEIN"/>
    <property type="match status" value="1"/>
</dbReference>
<dbReference type="PROSITE" id="PS00478">
    <property type="entry name" value="LIM_DOMAIN_1"/>
    <property type="match status" value="1"/>
</dbReference>
<feature type="region of interest" description="Disordered" evidence="6">
    <location>
        <begin position="135"/>
        <end position="199"/>
    </location>
</feature>
<dbReference type="OrthoDB" id="79452at2759"/>
<organism evidence="9 10">
    <name type="scientific">Blastomyces percursus</name>
    <dbReference type="NCBI Taxonomy" id="1658174"/>
    <lineage>
        <taxon>Eukaryota</taxon>
        <taxon>Fungi</taxon>
        <taxon>Dikarya</taxon>
        <taxon>Ascomycota</taxon>
        <taxon>Pezizomycotina</taxon>
        <taxon>Eurotiomycetes</taxon>
        <taxon>Eurotiomycetidae</taxon>
        <taxon>Onygenales</taxon>
        <taxon>Ajellomycetaceae</taxon>
        <taxon>Blastomyces</taxon>
    </lineage>
</organism>
<dbReference type="InterPro" id="IPR008936">
    <property type="entry name" value="Rho_GTPase_activation_prot"/>
</dbReference>
<reference evidence="9 10" key="1">
    <citation type="submission" date="2015-08" db="EMBL/GenBank/DDBJ databases">
        <title>Emmonsia species relationships and genome sequence.</title>
        <authorList>
            <person name="Cuomo C.A."/>
            <person name="Schwartz I.S."/>
            <person name="Kenyon C."/>
            <person name="De Hoog G.S."/>
            <person name="Govender N.P."/>
            <person name="Botha A."/>
            <person name="Moreno L."/>
            <person name="De Vries M."/>
            <person name="Munoz J.F."/>
            <person name="Stielow J.B."/>
        </authorList>
    </citation>
    <scope>NUCLEOTIDE SEQUENCE [LARGE SCALE GENOMIC DNA]</scope>
    <source>
        <strain evidence="9 10">EI222</strain>
    </source>
</reference>
<dbReference type="GO" id="GO:0005096">
    <property type="term" value="F:GTPase activator activity"/>
    <property type="evidence" value="ECO:0007669"/>
    <property type="project" value="UniProtKB-KW"/>
</dbReference>
<gene>
    <name evidence="9" type="ORF">ACJ73_03553</name>
</gene>
<feature type="compositionally biased region" description="Basic and acidic residues" evidence="6">
    <location>
        <begin position="393"/>
        <end position="405"/>
    </location>
</feature>
<evidence type="ECO:0000256" key="6">
    <source>
        <dbReference type="SAM" id="MobiDB-lite"/>
    </source>
</evidence>
<dbReference type="PROSITE" id="PS50023">
    <property type="entry name" value="LIM_DOMAIN_2"/>
    <property type="match status" value="1"/>
</dbReference>
<feature type="compositionally biased region" description="Polar residues" evidence="6">
    <location>
        <begin position="901"/>
        <end position="910"/>
    </location>
</feature>
<dbReference type="EMBL" id="LGTZ01000435">
    <property type="protein sequence ID" value="OJD25085.1"/>
    <property type="molecule type" value="Genomic_DNA"/>
</dbReference>
<dbReference type="Pfam" id="PF00412">
    <property type="entry name" value="LIM"/>
    <property type="match status" value="1"/>
</dbReference>
<proteinExistence type="predicted"/>
<dbReference type="CDD" id="cd00159">
    <property type="entry name" value="RhoGAP"/>
    <property type="match status" value="1"/>
</dbReference>
<protein>
    <recommendedName>
        <fullName evidence="11">Rho-GAP domain-containing protein</fullName>
    </recommendedName>
</protein>
<feature type="domain" description="Rho-GAP" evidence="8">
    <location>
        <begin position="1038"/>
        <end position="1225"/>
    </location>
</feature>
<keyword evidence="5" id="KW-0175">Coiled coil</keyword>
<evidence type="ECO:0000256" key="5">
    <source>
        <dbReference type="SAM" id="Coils"/>
    </source>
</evidence>
<feature type="compositionally biased region" description="Basic and acidic residues" evidence="6">
    <location>
        <begin position="341"/>
        <end position="352"/>
    </location>
</feature>
<feature type="compositionally biased region" description="Polar residues" evidence="6">
    <location>
        <begin position="547"/>
        <end position="580"/>
    </location>
</feature>
<feature type="compositionally biased region" description="Polar residues" evidence="6">
    <location>
        <begin position="356"/>
        <end position="387"/>
    </location>
</feature>
<dbReference type="Gene3D" id="2.10.110.10">
    <property type="entry name" value="Cysteine Rich Protein"/>
    <property type="match status" value="2"/>
</dbReference>
<dbReference type="AlphaFoldDB" id="A0A1J9RBN1"/>
<dbReference type="GO" id="GO:0007165">
    <property type="term" value="P:signal transduction"/>
    <property type="evidence" value="ECO:0007669"/>
    <property type="project" value="InterPro"/>
</dbReference>
<feature type="compositionally biased region" description="Basic and acidic residues" evidence="6">
    <location>
        <begin position="487"/>
        <end position="505"/>
    </location>
</feature>